<comment type="subcellular location">
    <subcellularLocation>
        <location evidence="2">Membrane</location>
    </subcellularLocation>
</comment>
<evidence type="ECO:0000256" key="7">
    <source>
        <dbReference type="ARBA" id="ARBA00022723"/>
    </source>
</evidence>
<dbReference type="GO" id="GO:0016020">
    <property type="term" value="C:membrane"/>
    <property type="evidence" value="ECO:0007669"/>
    <property type="project" value="UniProtKB-SubCell"/>
</dbReference>
<keyword evidence="5 13" id="KW-0349">Heme</keyword>
<keyword evidence="11" id="KW-0503">Monooxygenase</keyword>
<feature type="binding site" description="axial binding residue" evidence="13">
    <location>
        <position position="490"/>
    </location>
    <ligand>
        <name>heme</name>
        <dbReference type="ChEBI" id="CHEBI:30413"/>
    </ligand>
    <ligandPart>
        <name>Fe</name>
        <dbReference type="ChEBI" id="CHEBI:18248"/>
    </ligandPart>
</feature>
<keyword evidence="9" id="KW-0560">Oxidoreductase</keyword>
<dbReference type="EMBL" id="CAVNYO010000043">
    <property type="protein sequence ID" value="CAK5263669.1"/>
    <property type="molecule type" value="Genomic_DNA"/>
</dbReference>
<reference evidence="14" key="1">
    <citation type="submission" date="2023-11" db="EMBL/GenBank/DDBJ databases">
        <authorList>
            <person name="De Vega J J."/>
            <person name="De Vega J J."/>
        </authorList>
    </citation>
    <scope>NUCLEOTIDE SEQUENCE</scope>
</reference>
<dbReference type="SUPFAM" id="SSF48264">
    <property type="entry name" value="Cytochrome P450"/>
    <property type="match status" value="1"/>
</dbReference>
<comment type="cofactor">
    <cofactor evidence="1 13">
        <name>heme</name>
        <dbReference type="ChEBI" id="CHEBI:30413"/>
    </cofactor>
</comment>
<accession>A0AAD2GTC6</accession>
<dbReference type="CDD" id="cd11069">
    <property type="entry name" value="CYP_FUM15-like"/>
    <property type="match status" value="1"/>
</dbReference>
<evidence type="ECO:0000256" key="5">
    <source>
        <dbReference type="ARBA" id="ARBA00022617"/>
    </source>
</evidence>
<dbReference type="PANTHER" id="PTHR24305">
    <property type="entry name" value="CYTOCHROME P450"/>
    <property type="match status" value="1"/>
</dbReference>
<gene>
    <name evidence="14" type="ORF">MYCIT1_LOCUS3216</name>
</gene>
<evidence type="ECO:0000256" key="1">
    <source>
        <dbReference type="ARBA" id="ARBA00001971"/>
    </source>
</evidence>
<organism evidence="14 15">
    <name type="scientific">Mycena citricolor</name>
    <dbReference type="NCBI Taxonomy" id="2018698"/>
    <lineage>
        <taxon>Eukaryota</taxon>
        <taxon>Fungi</taxon>
        <taxon>Dikarya</taxon>
        <taxon>Basidiomycota</taxon>
        <taxon>Agaricomycotina</taxon>
        <taxon>Agaricomycetes</taxon>
        <taxon>Agaricomycetidae</taxon>
        <taxon>Agaricales</taxon>
        <taxon>Marasmiineae</taxon>
        <taxon>Mycenaceae</taxon>
        <taxon>Mycena</taxon>
    </lineage>
</organism>
<dbReference type="InterPro" id="IPR002401">
    <property type="entry name" value="Cyt_P450_E_grp-I"/>
</dbReference>
<keyword evidence="6" id="KW-0812">Transmembrane</keyword>
<dbReference type="PANTHER" id="PTHR24305:SF166">
    <property type="entry name" value="CYTOCHROME P450 12A4, MITOCHONDRIAL-RELATED"/>
    <property type="match status" value="1"/>
</dbReference>
<keyword evidence="7 13" id="KW-0479">Metal-binding</keyword>
<evidence type="ECO:0000256" key="2">
    <source>
        <dbReference type="ARBA" id="ARBA00004370"/>
    </source>
</evidence>
<proteinExistence type="inferred from homology"/>
<evidence type="ECO:0000256" key="3">
    <source>
        <dbReference type="ARBA" id="ARBA00004721"/>
    </source>
</evidence>
<dbReference type="GO" id="GO:0004497">
    <property type="term" value="F:monooxygenase activity"/>
    <property type="evidence" value="ECO:0007669"/>
    <property type="project" value="UniProtKB-KW"/>
</dbReference>
<dbReference type="PRINTS" id="PR00463">
    <property type="entry name" value="EP450I"/>
</dbReference>
<dbReference type="PRINTS" id="PR00385">
    <property type="entry name" value="P450"/>
</dbReference>
<keyword evidence="15" id="KW-1185">Reference proteome</keyword>
<dbReference type="InterPro" id="IPR050121">
    <property type="entry name" value="Cytochrome_P450_monoxygenase"/>
</dbReference>
<evidence type="ECO:0000256" key="13">
    <source>
        <dbReference type="PIRSR" id="PIRSR602401-1"/>
    </source>
</evidence>
<evidence type="ECO:0000256" key="10">
    <source>
        <dbReference type="ARBA" id="ARBA00023004"/>
    </source>
</evidence>
<dbReference type="GO" id="GO:0016705">
    <property type="term" value="F:oxidoreductase activity, acting on paired donors, with incorporation or reduction of molecular oxygen"/>
    <property type="evidence" value="ECO:0007669"/>
    <property type="project" value="InterPro"/>
</dbReference>
<dbReference type="GO" id="GO:0005506">
    <property type="term" value="F:iron ion binding"/>
    <property type="evidence" value="ECO:0007669"/>
    <property type="project" value="InterPro"/>
</dbReference>
<dbReference type="InterPro" id="IPR036396">
    <property type="entry name" value="Cyt_P450_sf"/>
</dbReference>
<sequence>MWKALAVLAVLGVARLTWLIYRRAVVKSPLRNLPGPPSKSWRTGHLSYLYNPAGMSWHHDLTQNYGSVVKINGIMGDEHLYVADPLALHQITVKEQDVFEQTKMFVQGNGVIFGDGLLSTVTDHHRNQRRILNPIFSSKNMRELCPAVFEVANKMVHLINVKTRSRPAEMDMLDLIMRTALEVIGQGGLGHSFEALEEDRDPNTAFRTALRGLIPTIFSLQIERQILPFILKIGTPGFRRWLVDVTPSRRLHKLRDIVDEMHSTTLAIFESKKKAMLMGDEKVLEQVGHGRDIVSILMRAMHGASTQDVMPDAEVLAQLTTLVFTSHDTTSSTIAHILHLLCIYPDVQDRLRAEIKDALDTWEREHGNRELGYDLLMELPFLENVCRETLRLHAAVTFMTRTARSASVLPLLYPLTGTDGRTITEIPVAENQNVHIGIAAANRDPKIWGPDANEWKPDRWANGVPKSAATAHLPSIYAGTMSFLGGGRACIGIKFAQLEMKVMICVLLDNFRISLPKEEIIWKLANIQMPWTEGAAGPAMPLTLQRL</sequence>
<keyword evidence="12" id="KW-0472">Membrane</keyword>
<evidence type="ECO:0000256" key="11">
    <source>
        <dbReference type="ARBA" id="ARBA00023033"/>
    </source>
</evidence>
<protein>
    <recommendedName>
        <fullName evidence="16">Cytochrome P450</fullName>
    </recommendedName>
</protein>
<evidence type="ECO:0000256" key="6">
    <source>
        <dbReference type="ARBA" id="ARBA00022692"/>
    </source>
</evidence>
<comment type="similarity">
    <text evidence="4">Belongs to the cytochrome P450 family.</text>
</comment>
<evidence type="ECO:0000313" key="14">
    <source>
        <dbReference type="EMBL" id="CAK5263669.1"/>
    </source>
</evidence>
<keyword evidence="8" id="KW-1133">Transmembrane helix</keyword>
<evidence type="ECO:0000256" key="4">
    <source>
        <dbReference type="ARBA" id="ARBA00010617"/>
    </source>
</evidence>
<dbReference type="Gene3D" id="1.10.630.10">
    <property type="entry name" value="Cytochrome P450"/>
    <property type="match status" value="1"/>
</dbReference>
<dbReference type="InterPro" id="IPR001128">
    <property type="entry name" value="Cyt_P450"/>
</dbReference>
<name>A0AAD2GTC6_9AGAR</name>
<evidence type="ECO:0000313" key="15">
    <source>
        <dbReference type="Proteomes" id="UP001295794"/>
    </source>
</evidence>
<dbReference type="Pfam" id="PF00067">
    <property type="entry name" value="p450"/>
    <property type="match status" value="1"/>
</dbReference>
<comment type="caution">
    <text evidence="14">The sequence shown here is derived from an EMBL/GenBank/DDBJ whole genome shotgun (WGS) entry which is preliminary data.</text>
</comment>
<comment type="pathway">
    <text evidence="3">Secondary metabolite biosynthesis; terpenoid biosynthesis.</text>
</comment>
<dbReference type="AlphaFoldDB" id="A0AAD2GTC6"/>
<evidence type="ECO:0008006" key="16">
    <source>
        <dbReference type="Google" id="ProtNLM"/>
    </source>
</evidence>
<evidence type="ECO:0000256" key="12">
    <source>
        <dbReference type="ARBA" id="ARBA00023136"/>
    </source>
</evidence>
<keyword evidence="10 13" id="KW-0408">Iron</keyword>
<dbReference type="GO" id="GO:0020037">
    <property type="term" value="F:heme binding"/>
    <property type="evidence" value="ECO:0007669"/>
    <property type="project" value="InterPro"/>
</dbReference>
<evidence type="ECO:0000256" key="8">
    <source>
        <dbReference type="ARBA" id="ARBA00022989"/>
    </source>
</evidence>
<dbReference type="Proteomes" id="UP001295794">
    <property type="component" value="Unassembled WGS sequence"/>
</dbReference>
<evidence type="ECO:0000256" key="9">
    <source>
        <dbReference type="ARBA" id="ARBA00023002"/>
    </source>
</evidence>